<proteinExistence type="predicted"/>
<name>A0A1X7UWT6_AMPQE</name>
<dbReference type="InParanoid" id="A0A1X7UWT6"/>
<accession>A0A1X7UWT6</accession>
<dbReference type="EnsemblMetazoa" id="Aqu2.1.32440_001">
    <property type="protein sequence ID" value="Aqu2.1.32440_001"/>
    <property type="gene ID" value="Aqu2.1.32440"/>
</dbReference>
<dbReference type="AlphaFoldDB" id="A0A1X7UWT6"/>
<sequence>FHPRLIFLTRNDRLDSVYEIPEINNQTGFFFSFILKFKISEVSDQTNHKAVREDRWCVSESREMVLQK</sequence>
<evidence type="ECO:0000313" key="1">
    <source>
        <dbReference type="EnsemblMetazoa" id="Aqu2.1.32440_001"/>
    </source>
</evidence>
<reference evidence="1" key="1">
    <citation type="submission" date="2017-05" db="UniProtKB">
        <authorList>
            <consortium name="EnsemblMetazoa"/>
        </authorList>
    </citation>
    <scope>IDENTIFICATION</scope>
</reference>
<protein>
    <submittedName>
        <fullName evidence="1">Uncharacterized protein</fullName>
    </submittedName>
</protein>
<organism evidence="1">
    <name type="scientific">Amphimedon queenslandica</name>
    <name type="common">Sponge</name>
    <dbReference type="NCBI Taxonomy" id="400682"/>
    <lineage>
        <taxon>Eukaryota</taxon>
        <taxon>Metazoa</taxon>
        <taxon>Porifera</taxon>
        <taxon>Demospongiae</taxon>
        <taxon>Heteroscleromorpha</taxon>
        <taxon>Haplosclerida</taxon>
        <taxon>Niphatidae</taxon>
        <taxon>Amphimedon</taxon>
    </lineage>
</organism>